<keyword evidence="3" id="KW-1185">Reference proteome</keyword>
<dbReference type="Proteomes" id="UP000602442">
    <property type="component" value="Unassembled WGS sequence"/>
</dbReference>
<reference evidence="2 3" key="1">
    <citation type="submission" date="2020-11" db="EMBL/GenBank/DDBJ databases">
        <title>Erythrobacter sediminis sp. nov., a marine bacterium from a tidal flat of Garorim Bay.</title>
        <authorList>
            <person name="Kim D."/>
            <person name="Yoo Y."/>
            <person name="Kim J.-J."/>
        </authorList>
    </citation>
    <scope>NUCLEOTIDE SEQUENCE [LARGE SCALE GENOMIC DNA]</scope>
    <source>
        <strain evidence="2 3">JGD-13</strain>
    </source>
</reference>
<dbReference type="EMBL" id="JAEANY010000002">
    <property type="protein sequence ID" value="MBH5322083.1"/>
    <property type="molecule type" value="Genomic_DNA"/>
</dbReference>
<protein>
    <recommendedName>
        <fullName evidence="1">SURF1-like protein</fullName>
    </recommendedName>
</protein>
<comment type="subcellular location">
    <subcellularLocation>
        <location evidence="1">Cell membrane</location>
        <topology evidence="1">Multi-pass membrane protein</topology>
    </subcellularLocation>
</comment>
<accession>A0ABS0N2D9</accession>
<keyword evidence="1" id="KW-0812">Transmembrane</keyword>
<comment type="similarity">
    <text evidence="1">Belongs to the SURF1 family.</text>
</comment>
<feature type="transmembrane region" description="Helical" evidence="1">
    <location>
        <begin position="7"/>
        <end position="27"/>
    </location>
</feature>
<sequence>MSARKVPIIPTIIVLAAACVMVALGVWQLGRADEKNALIAEFESASEQAPVQLSEQSLDGLLYRTVEYSCTNPTEWNAIAGRSDTGRTGYSQQFLCGVLSVEGTSEAAQAPEIYAVVGWSPGPNEPDWSGGNITGVLTQLGDDYRITLAEPVNGLEASAAPDPSDMPNNHLAYAGQWFFFALTALLIYGFALRKRWREQD</sequence>
<feature type="transmembrane region" description="Helical" evidence="1">
    <location>
        <begin position="171"/>
        <end position="191"/>
    </location>
</feature>
<comment type="caution">
    <text evidence="2">The sequence shown here is derived from an EMBL/GenBank/DDBJ whole genome shotgun (WGS) entry which is preliminary data.</text>
</comment>
<dbReference type="InterPro" id="IPR002994">
    <property type="entry name" value="Surf1/Shy1"/>
</dbReference>
<name>A0ABS0N2D9_9SPHN</name>
<evidence type="ECO:0000313" key="2">
    <source>
        <dbReference type="EMBL" id="MBH5322083.1"/>
    </source>
</evidence>
<proteinExistence type="inferred from homology"/>
<dbReference type="RefSeq" id="WP_197920808.1">
    <property type="nucleotide sequence ID" value="NZ_CAWPTA010000007.1"/>
</dbReference>
<dbReference type="CDD" id="cd06662">
    <property type="entry name" value="SURF1"/>
    <property type="match status" value="1"/>
</dbReference>
<organism evidence="2 3">
    <name type="scientific">Aurantiacibacter sediminis</name>
    <dbReference type="NCBI Taxonomy" id="2793064"/>
    <lineage>
        <taxon>Bacteria</taxon>
        <taxon>Pseudomonadati</taxon>
        <taxon>Pseudomonadota</taxon>
        <taxon>Alphaproteobacteria</taxon>
        <taxon>Sphingomonadales</taxon>
        <taxon>Erythrobacteraceae</taxon>
        <taxon>Aurantiacibacter</taxon>
    </lineage>
</organism>
<gene>
    <name evidence="2" type="ORF">I5L03_05745</name>
</gene>
<dbReference type="Pfam" id="PF02104">
    <property type="entry name" value="SURF1"/>
    <property type="match status" value="1"/>
</dbReference>
<keyword evidence="1" id="KW-0472">Membrane</keyword>
<evidence type="ECO:0000256" key="1">
    <source>
        <dbReference type="RuleBase" id="RU363076"/>
    </source>
</evidence>
<dbReference type="PROSITE" id="PS51257">
    <property type="entry name" value="PROKAR_LIPOPROTEIN"/>
    <property type="match status" value="1"/>
</dbReference>
<keyword evidence="1" id="KW-1133">Transmembrane helix</keyword>
<keyword evidence="1" id="KW-1003">Cell membrane</keyword>
<evidence type="ECO:0000313" key="3">
    <source>
        <dbReference type="Proteomes" id="UP000602442"/>
    </source>
</evidence>